<name>A0A6J7G8D1_9ZZZZ</name>
<dbReference type="EMBL" id="CAFBMC010000046">
    <property type="protein sequence ID" value="CAB4900890.1"/>
    <property type="molecule type" value="Genomic_DNA"/>
</dbReference>
<feature type="compositionally biased region" description="Gly residues" evidence="1">
    <location>
        <begin position="9"/>
        <end position="26"/>
    </location>
</feature>
<feature type="region of interest" description="Disordered" evidence="1">
    <location>
        <begin position="1"/>
        <end position="47"/>
    </location>
</feature>
<reference evidence="2" key="1">
    <citation type="submission" date="2020-05" db="EMBL/GenBank/DDBJ databases">
        <authorList>
            <person name="Chiriac C."/>
            <person name="Salcher M."/>
            <person name="Ghai R."/>
            <person name="Kavagutti S V."/>
        </authorList>
    </citation>
    <scope>NUCLEOTIDE SEQUENCE</scope>
</reference>
<organism evidence="2">
    <name type="scientific">freshwater metagenome</name>
    <dbReference type="NCBI Taxonomy" id="449393"/>
    <lineage>
        <taxon>unclassified sequences</taxon>
        <taxon>metagenomes</taxon>
        <taxon>ecological metagenomes</taxon>
    </lineage>
</organism>
<gene>
    <name evidence="2" type="ORF">UFOPK3495_00949</name>
</gene>
<sequence length="63" mass="5308">MNSTAGSTATGGKGGKGGNANGGTAGPAGRLPSGVDPGASLGGAATAIGGATATPGLLGAAGN</sequence>
<feature type="compositionally biased region" description="Low complexity" evidence="1">
    <location>
        <begin position="38"/>
        <end position="47"/>
    </location>
</feature>
<proteinExistence type="predicted"/>
<accession>A0A6J7G8D1</accession>
<protein>
    <submittedName>
        <fullName evidence="2">Unannotated protein</fullName>
    </submittedName>
</protein>
<dbReference type="AlphaFoldDB" id="A0A6J7G8D1"/>
<evidence type="ECO:0000313" key="2">
    <source>
        <dbReference type="EMBL" id="CAB4900890.1"/>
    </source>
</evidence>
<evidence type="ECO:0000256" key="1">
    <source>
        <dbReference type="SAM" id="MobiDB-lite"/>
    </source>
</evidence>